<feature type="domain" description="Integrase zinc-binding" evidence="10">
    <location>
        <begin position="779"/>
        <end position="813"/>
    </location>
</feature>
<name>A0AA39VV67_ACESA</name>
<dbReference type="EMBL" id="JAUESC010000201">
    <property type="protein sequence ID" value="KAK0593922.1"/>
    <property type="molecule type" value="Genomic_DNA"/>
</dbReference>
<keyword evidence="3" id="KW-0540">Nuclease</keyword>
<keyword evidence="1" id="KW-0808">Transferase</keyword>
<dbReference type="InterPro" id="IPR001969">
    <property type="entry name" value="Aspartic_peptidase_AS"/>
</dbReference>
<organism evidence="11 12">
    <name type="scientific">Acer saccharum</name>
    <name type="common">Sugar maple</name>
    <dbReference type="NCBI Taxonomy" id="4024"/>
    <lineage>
        <taxon>Eukaryota</taxon>
        <taxon>Viridiplantae</taxon>
        <taxon>Streptophyta</taxon>
        <taxon>Embryophyta</taxon>
        <taxon>Tracheophyta</taxon>
        <taxon>Spermatophyta</taxon>
        <taxon>Magnoliopsida</taxon>
        <taxon>eudicotyledons</taxon>
        <taxon>Gunneridae</taxon>
        <taxon>Pentapetalae</taxon>
        <taxon>rosids</taxon>
        <taxon>malvids</taxon>
        <taxon>Sapindales</taxon>
        <taxon>Sapindaceae</taxon>
        <taxon>Hippocastanoideae</taxon>
        <taxon>Acereae</taxon>
        <taxon>Acer</taxon>
    </lineage>
</organism>
<feature type="domain" description="Reverse transcriptase RNase H-like" evidence="9">
    <location>
        <begin position="624"/>
        <end position="693"/>
    </location>
</feature>
<sequence length="816" mass="91230">MDALESRMVGLEEAISGMQTTLGDAVDRLDGLETDYGEITQATKSTIRETQKGFKEDVCFLTQEFRNFRTFVEHELRALCTEVEEVRTEWASYKSSPTVAYGATSSTSTLSAIQVPKPATYNGTRNAMEVENFLFGLEQYFEAKGARDDATKIANAPTFLRDAAQLWWRRKHGDSGKGINPIQTWEDFKRELKRQLCPTNAEKEARGRLRRLKQTERRNVQDLDTAIAEAESLTDYSTQSREKKTNQGKSGGDKSGQKSQGRKEEGQRKPSSTDKRNKPSGGKSEAPKPKSPCFICDGPHWVRDCPKRKTLSAMMSQHEESQDGGYEAGMGSLRQLGALKSNNAPSTSTKKGLMFVNASINGKAVRAMLDTGATHNFVSVDEAKKLGLKATNGGGTIKAVNSPVKPIAGIAKAVPVSLGTWNGKLDFSVVPMDDFQVGLGMEFFDQVHAFPFPAGNSLSILDGSKTCMVPAERMAKVESKALSALQFKRGLKKDPSFLATLRELNDGEDQIAPSSPMPAKVQVVLDEYQDVMPKELPKKLPPRREVDHQIELEPGAKPPAMAPYRMAPPELEELRRQLQDLLDSGYIRPSKAPYGAPVLFQKKKDGSLRMCIDYRALNKITIKNNRKLNDTERRYTVQEKEMTAIIHCLRAWRHYLLGATFLIMTDNVATSYFQTQKKLSPKQARWQNFLAEFDYRLEYKPGKANVVADALSRKAEFATMNASQPQSTLVSRIKEGLQQDPLAKSLIKLANEGKTRRFWLDEGVLLTTGDRMYVPKWGNLRKEIIKECHDSKWAGHPGMTRTLALLQNSYYWPVDA</sequence>
<dbReference type="SUPFAM" id="SSF56672">
    <property type="entry name" value="DNA/RNA polymerases"/>
    <property type="match status" value="1"/>
</dbReference>
<protein>
    <recommendedName>
        <fullName evidence="13">Reverse transcriptase RNase H-like domain-containing protein</fullName>
    </recommendedName>
</protein>
<evidence type="ECO:0000256" key="5">
    <source>
        <dbReference type="ARBA" id="ARBA00022801"/>
    </source>
</evidence>
<dbReference type="PANTHER" id="PTHR37984:SF5">
    <property type="entry name" value="PROTEIN NYNRIN-LIKE"/>
    <property type="match status" value="1"/>
</dbReference>
<dbReference type="CDD" id="cd09274">
    <property type="entry name" value="RNase_HI_RT_Ty3"/>
    <property type="match status" value="1"/>
</dbReference>
<evidence type="ECO:0000313" key="12">
    <source>
        <dbReference type="Proteomes" id="UP001168877"/>
    </source>
</evidence>
<evidence type="ECO:0000256" key="6">
    <source>
        <dbReference type="ARBA" id="ARBA00022918"/>
    </source>
</evidence>
<evidence type="ECO:0000259" key="9">
    <source>
        <dbReference type="Pfam" id="PF17917"/>
    </source>
</evidence>
<dbReference type="PANTHER" id="PTHR37984">
    <property type="entry name" value="PROTEIN CBG26694"/>
    <property type="match status" value="1"/>
</dbReference>
<dbReference type="Pfam" id="PF17917">
    <property type="entry name" value="RT_RNaseH"/>
    <property type="match status" value="1"/>
</dbReference>
<evidence type="ECO:0000259" key="10">
    <source>
        <dbReference type="Pfam" id="PF17921"/>
    </source>
</evidence>
<evidence type="ECO:0008006" key="13">
    <source>
        <dbReference type="Google" id="ProtNLM"/>
    </source>
</evidence>
<evidence type="ECO:0000256" key="3">
    <source>
        <dbReference type="ARBA" id="ARBA00022722"/>
    </source>
</evidence>
<dbReference type="Pfam" id="PF17921">
    <property type="entry name" value="Integrase_H2C2"/>
    <property type="match status" value="1"/>
</dbReference>
<dbReference type="Proteomes" id="UP001168877">
    <property type="component" value="Unassembled WGS sequence"/>
</dbReference>
<dbReference type="GO" id="GO:0003964">
    <property type="term" value="F:RNA-directed DNA polymerase activity"/>
    <property type="evidence" value="ECO:0007669"/>
    <property type="project" value="UniProtKB-KW"/>
</dbReference>
<keyword evidence="5" id="KW-0378">Hydrolase</keyword>
<keyword evidence="12" id="KW-1185">Reference proteome</keyword>
<evidence type="ECO:0000313" key="11">
    <source>
        <dbReference type="EMBL" id="KAK0593922.1"/>
    </source>
</evidence>
<dbReference type="SUPFAM" id="SSF50630">
    <property type="entry name" value="Acid proteases"/>
    <property type="match status" value="1"/>
</dbReference>
<reference evidence="11" key="1">
    <citation type="journal article" date="2022" name="Plant J.">
        <title>Strategies of tolerance reflected in two North American maple genomes.</title>
        <authorList>
            <person name="McEvoy S.L."/>
            <person name="Sezen U.U."/>
            <person name="Trouern-Trend A."/>
            <person name="McMahon S.M."/>
            <person name="Schaberg P.G."/>
            <person name="Yang J."/>
            <person name="Wegrzyn J.L."/>
            <person name="Swenson N.G."/>
        </authorList>
    </citation>
    <scope>NUCLEOTIDE SEQUENCE</scope>
    <source>
        <strain evidence="11">NS2018</strain>
    </source>
</reference>
<reference evidence="11" key="2">
    <citation type="submission" date="2023-06" db="EMBL/GenBank/DDBJ databases">
        <authorList>
            <person name="Swenson N.G."/>
            <person name="Wegrzyn J.L."/>
            <person name="Mcevoy S.L."/>
        </authorList>
    </citation>
    <scope>NUCLEOTIDE SEQUENCE</scope>
    <source>
        <strain evidence="11">NS2018</strain>
        <tissue evidence="11">Leaf</tissue>
    </source>
</reference>
<dbReference type="AlphaFoldDB" id="A0AA39VV67"/>
<dbReference type="GO" id="GO:0006508">
    <property type="term" value="P:proteolysis"/>
    <property type="evidence" value="ECO:0007669"/>
    <property type="project" value="InterPro"/>
</dbReference>
<dbReference type="Gene3D" id="1.10.340.70">
    <property type="match status" value="1"/>
</dbReference>
<comment type="caution">
    <text evidence="11">The sequence shown here is derived from an EMBL/GenBank/DDBJ whole genome shotgun (WGS) entry which is preliminary data.</text>
</comment>
<dbReference type="InterPro" id="IPR021109">
    <property type="entry name" value="Peptidase_aspartic_dom_sf"/>
</dbReference>
<dbReference type="CDD" id="cd00303">
    <property type="entry name" value="retropepsin_like"/>
    <property type="match status" value="1"/>
</dbReference>
<evidence type="ECO:0000256" key="2">
    <source>
        <dbReference type="ARBA" id="ARBA00022695"/>
    </source>
</evidence>
<accession>A0AA39VV67</accession>
<evidence type="ECO:0000259" key="8">
    <source>
        <dbReference type="Pfam" id="PF03732"/>
    </source>
</evidence>
<dbReference type="Gene3D" id="2.40.70.10">
    <property type="entry name" value="Acid Proteases"/>
    <property type="match status" value="1"/>
</dbReference>
<dbReference type="GO" id="GO:0004190">
    <property type="term" value="F:aspartic-type endopeptidase activity"/>
    <property type="evidence" value="ECO:0007669"/>
    <property type="project" value="InterPro"/>
</dbReference>
<dbReference type="InterPro" id="IPR005162">
    <property type="entry name" value="Retrotrans_gag_dom"/>
</dbReference>
<keyword evidence="2" id="KW-0548">Nucleotidyltransferase</keyword>
<feature type="compositionally biased region" description="Basic and acidic residues" evidence="7">
    <location>
        <begin position="240"/>
        <end position="277"/>
    </location>
</feature>
<evidence type="ECO:0000256" key="7">
    <source>
        <dbReference type="SAM" id="MobiDB-lite"/>
    </source>
</evidence>
<dbReference type="InterPro" id="IPR041588">
    <property type="entry name" value="Integrase_H2C2"/>
</dbReference>
<dbReference type="Gene3D" id="3.10.10.10">
    <property type="entry name" value="HIV Type 1 Reverse Transcriptase, subunit A, domain 1"/>
    <property type="match status" value="1"/>
</dbReference>
<proteinExistence type="predicted"/>
<dbReference type="Pfam" id="PF13975">
    <property type="entry name" value="gag-asp_proteas"/>
    <property type="match status" value="1"/>
</dbReference>
<dbReference type="InterPro" id="IPR043502">
    <property type="entry name" value="DNA/RNA_pol_sf"/>
</dbReference>
<keyword evidence="4" id="KW-0255">Endonuclease</keyword>
<feature type="region of interest" description="Disordered" evidence="7">
    <location>
        <begin position="231"/>
        <end position="295"/>
    </location>
</feature>
<dbReference type="GO" id="GO:0004519">
    <property type="term" value="F:endonuclease activity"/>
    <property type="evidence" value="ECO:0007669"/>
    <property type="project" value="UniProtKB-KW"/>
</dbReference>
<dbReference type="Pfam" id="PF03732">
    <property type="entry name" value="Retrotrans_gag"/>
    <property type="match status" value="1"/>
</dbReference>
<dbReference type="InterPro" id="IPR050951">
    <property type="entry name" value="Retrovirus_Pol_polyprotein"/>
</dbReference>
<gene>
    <name evidence="11" type="ORF">LWI29_026274</name>
</gene>
<evidence type="ECO:0000256" key="1">
    <source>
        <dbReference type="ARBA" id="ARBA00022679"/>
    </source>
</evidence>
<feature type="domain" description="Retrotransposon gag" evidence="8">
    <location>
        <begin position="156"/>
        <end position="222"/>
    </location>
</feature>
<evidence type="ECO:0000256" key="4">
    <source>
        <dbReference type="ARBA" id="ARBA00022759"/>
    </source>
</evidence>
<dbReference type="InterPro" id="IPR041373">
    <property type="entry name" value="RT_RNaseH"/>
</dbReference>
<keyword evidence="6" id="KW-0695">RNA-directed DNA polymerase</keyword>
<dbReference type="PROSITE" id="PS00141">
    <property type="entry name" value="ASP_PROTEASE"/>
    <property type="match status" value="1"/>
</dbReference>